<dbReference type="PANTHER" id="PTHR12416">
    <property type="entry name" value="RRNA-PROCESSING PROTEIN UTP23 HOMOLOG"/>
    <property type="match status" value="1"/>
</dbReference>
<accession>A0A9W4KEX4</accession>
<feature type="compositionally biased region" description="Acidic residues" evidence="2">
    <location>
        <begin position="313"/>
        <end position="325"/>
    </location>
</feature>
<evidence type="ECO:0000313" key="3">
    <source>
        <dbReference type="EMBL" id="CAG8898744.1"/>
    </source>
</evidence>
<dbReference type="EMBL" id="CAJVRC010000863">
    <property type="protein sequence ID" value="CAG8898744.1"/>
    <property type="molecule type" value="Genomic_DNA"/>
</dbReference>
<evidence type="ECO:0008006" key="5">
    <source>
        <dbReference type="Google" id="ProtNLM"/>
    </source>
</evidence>
<comment type="caution">
    <text evidence="3">The sequence shown here is derived from an EMBL/GenBank/DDBJ whole genome shotgun (WGS) entry which is preliminary data.</text>
</comment>
<dbReference type="AlphaFoldDB" id="A0A9W4KEX4"/>
<evidence type="ECO:0000256" key="1">
    <source>
        <dbReference type="ARBA" id="ARBA00023242"/>
    </source>
</evidence>
<feature type="compositionally biased region" description="Basic and acidic residues" evidence="2">
    <location>
        <begin position="263"/>
        <end position="290"/>
    </location>
</feature>
<keyword evidence="1" id="KW-0539">Nucleus</keyword>
<feature type="compositionally biased region" description="Basic and acidic residues" evidence="2">
    <location>
        <begin position="202"/>
        <end position="216"/>
    </location>
</feature>
<feature type="region of interest" description="Disordered" evidence="2">
    <location>
        <begin position="197"/>
        <end position="325"/>
    </location>
</feature>
<dbReference type="GO" id="GO:0032040">
    <property type="term" value="C:small-subunit processome"/>
    <property type="evidence" value="ECO:0007669"/>
    <property type="project" value="InterPro"/>
</dbReference>
<proteinExistence type="predicted"/>
<dbReference type="Gene3D" id="3.40.50.1010">
    <property type="entry name" value="5'-nuclease"/>
    <property type="match status" value="1"/>
</dbReference>
<reference evidence="3" key="1">
    <citation type="submission" date="2021-07" db="EMBL/GenBank/DDBJ databases">
        <authorList>
            <person name="Branca A.L. A."/>
        </authorList>
    </citation>
    <scope>NUCLEOTIDE SEQUENCE</scope>
</reference>
<gene>
    <name evidence="3" type="ORF">PEGY_LOCUS5348</name>
</gene>
<keyword evidence="4" id="KW-1185">Reference proteome</keyword>
<name>A0A9W4KEX4_9EURO</name>
<feature type="region of interest" description="Disordered" evidence="2">
    <location>
        <begin position="143"/>
        <end position="174"/>
    </location>
</feature>
<dbReference type="Proteomes" id="UP001154252">
    <property type="component" value="Unassembled WGS sequence"/>
</dbReference>
<protein>
    <recommendedName>
        <fullName evidence="5">rRNA processing protein</fullName>
    </recommendedName>
</protein>
<feature type="compositionally biased region" description="Basic residues" evidence="2">
    <location>
        <begin position="296"/>
        <end position="306"/>
    </location>
</feature>
<feature type="compositionally biased region" description="Basic and acidic residues" evidence="2">
    <location>
        <begin position="154"/>
        <end position="166"/>
    </location>
</feature>
<dbReference type="InterPro" id="IPR006984">
    <property type="entry name" value="Fcf1/UTP23"/>
</dbReference>
<evidence type="ECO:0000256" key="2">
    <source>
        <dbReference type="SAM" id="MobiDB-lite"/>
    </source>
</evidence>
<dbReference type="FunFam" id="3.40.50.1010:FF:000062">
    <property type="entry name" value="rRNA processing protein, putative"/>
    <property type="match status" value="1"/>
</dbReference>
<organism evidence="3 4">
    <name type="scientific">Penicillium egyptiacum</name>
    <dbReference type="NCBI Taxonomy" id="1303716"/>
    <lineage>
        <taxon>Eukaryota</taxon>
        <taxon>Fungi</taxon>
        <taxon>Dikarya</taxon>
        <taxon>Ascomycota</taxon>
        <taxon>Pezizomycotina</taxon>
        <taxon>Eurotiomycetes</taxon>
        <taxon>Eurotiomycetidae</taxon>
        <taxon>Eurotiales</taxon>
        <taxon>Aspergillaceae</taxon>
        <taxon>Penicillium</taxon>
    </lineage>
</organism>
<dbReference type="OrthoDB" id="25675at2759"/>
<sequence>MRAKRSKKYRKLMHQYELTFGFREAYQVLVDSNFLRATDSFKMELIPALERTVQGKVKPLLTKCSLAAIMAAQPINPKTEKPYRPLFLPPPTELPLRHCSHNADSTPIDEVECLLSLLSPNADSKKNKEHYILACADPIVRKTTNSENQPRRRKTEEDRKEEEAMRRSRTLRAGARSIPGVPIIYVKRSVMVLEPMSGPSEMVRDGHERGKFRAGLDVDPMLGKRKRDGEADGESAEEAEPKKKRGPKVKAPNPLSVKKPKKKTEPPAPRKDKAVRKEVDAADTEQHDGGDAAAAKPKRKRRHAKSGPREDFEAAEPNEAMEVDA</sequence>
<evidence type="ECO:0000313" key="4">
    <source>
        <dbReference type="Proteomes" id="UP001154252"/>
    </source>
</evidence>
<dbReference type="Pfam" id="PF04900">
    <property type="entry name" value="Fcf1"/>
    <property type="match status" value="2"/>
</dbReference>